<dbReference type="Gene3D" id="2.160.10.10">
    <property type="entry name" value="Hexapeptide repeat proteins"/>
    <property type="match status" value="1"/>
</dbReference>
<evidence type="ECO:0000256" key="2">
    <source>
        <dbReference type="ARBA" id="ARBA00022679"/>
    </source>
</evidence>
<dbReference type="Proteomes" id="UP001281130">
    <property type="component" value="Unassembled WGS sequence"/>
</dbReference>
<sequence length="194" mass="21027">MNPQEGTEKERMLRGELYKPVGDEELERDVARCQRLLREINATPAESPEGRAKLLAELLGSIGPQTEIKPPFLCDYGAHIYLGRETFINYECVILDTGRVEIGDRVQIGPGVHIYAADHPRDPAVRGTLYEFSRPVRVEDDVWIGGRTVLCPGVTVGAGSVIGAGSVVTKDVPPGVIAAGNPCRVIKPIEPEGS</sequence>
<dbReference type="Pfam" id="PF00132">
    <property type="entry name" value="Hexapep"/>
    <property type="match status" value="1"/>
</dbReference>
<dbReference type="InterPro" id="IPR011004">
    <property type="entry name" value="Trimer_LpxA-like_sf"/>
</dbReference>
<name>A0A023X5Y0_RUBRA</name>
<dbReference type="PROSITE" id="PS00101">
    <property type="entry name" value="HEXAPEP_TRANSFERASES"/>
    <property type="match status" value="1"/>
</dbReference>
<dbReference type="GO" id="GO:0008374">
    <property type="term" value="F:O-acyltransferase activity"/>
    <property type="evidence" value="ECO:0007669"/>
    <property type="project" value="TreeGrafter"/>
</dbReference>
<dbReference type="GO" id="GO:0005829">
    <property type="term" value="C:cytosol"/>
    <property type="evidence" value="ECO:0007669"/>
    <property type="project" value="TreeGrafter"/>
</dbReference>
<dbReference type="InterPro" id="IPR001451">
    <property type="entry name" value="Hexapep"/>
</dbReference>
<evidence type="ECO:0000256" key="3">
    <source>
        <dbReference type="ARBA" id="ARBA00022737"/>
    </source>
</evidence>
<dbReference type="EMBL" id="CP007514">
    <property type="protein sequence ID" value="AHY47586.1"/>
    <property type="molecule type" value="Genomic_DNA"/>
</dbReference>
<comment type="similarity">
    <text evidence="1">Belongs to the transferase hexapeptide repeat family.</text>
</comment>
<dbReference type="OrthoDB" id="2643438at2"/>
<evidence type="ECO:0000313" key="8">
    <source>
        <dbReference type="Proteomes" id="UP000025229"/>
    </source>
</evidence>
<keyword evidence="3" id="KW-0677">Repeat</keyword>
<evidence type="ECO:0000313" key="7">
    <source>
        <dbReference type="EMBL" id="MDX5894991.1"/>
    </source>
</evidence>
<dbReference type="HOGENOM" id="CLU_051638_3_0_11"/>
<dbReference type="InterPro" id="IPR051159">
    <property type="entry name" value="Hexapeptide_acetyltransf"/>
</dbReference>
<evidence type="ECO:0000259" key="5">
    <source>
        <dbReference type="SMART" id="SM01266"/>
    </source>
</evidence>
<dbReference type="FunFam" id="2.160.10.10:FF:000025">
    <property type="entry name" value="Hexapeptide-repeat containing-acetyltransferase"/>
    <property type="match status" value="1"/>
</dbReference>
<dbReference type="STRING" id="42256.RradSPS_2303"/>
<dbReference type="Pfam" id="PF12464">
    <property type="entry name" value="Mac"/>
    <property type="match status" value="1"/>
</dbReference>
<dbReference type="RefSeq" id="WP_038682833.1">
    <property type="nucleotide sequence ID" value="NZ_CP007514.1"/>
</dbReference>
<dbReference type="eggNOG" id="COG0110">
    <property type="taxonomic scope" value="Bacteria"/>
</dbReference>
<dbReference type="SUPFAM" id="SSF51161">
    <property type="entry name" value="Trimeric LpxA-like enzymes"/>
    <property type="match status" value="1"/>
</dbReference>
<keyword evidence="8" id="KW-1185">Reference proteome</keyword>
<organism evidence="6 8">
    <name type="scientific">Rubrobacter radiotolerans</name>
    <name type="common">Arthrobacter radiotolerans</name>
    <dbReference type="NCBI Taxonomy" id="42256"/>
    <lineage>
        <taxon>Bacteria</taxon>
        <taxon>Bacillati</taxon>
        <taxon>Actinomycetota</taxon>
        <taxon>Rubrobacteria</taxon>
        <taxon>Rubrobacterales</taxon>
        <taxon>Rubrobacteraceae</taxon>
        <taxon>Rubrobacter</taxon>
    </lineage>
</organism>
<reference evidence="6 8" key="1">
    <citation type="submission" date="2014-03" db="EMBL/GenBank/DDBJ databases">
        <title>Complete genome sequence of the Radio-Resistant Rubrobacter radiotolerans RSPS-4.</title>
        <authorList>
            <person name="Egas C.C."/>
            <person name="Barroso C.C."/>
            <person name="Froufe H.J.C."/>
            <person name="Pacheco J.J."/>
            <person name="Albuquerque L.L."/>
            <person name="da Costa M.M.S."/>
        </authorList>
    </citation>
    <scope>NUCLEOTIDE SEQUENCE [LARGE SCALE GENOMIC DNA]</scope>
    <source>
        <strain evidence="6 8">RSPS-4</strain>
    </source>
</reference>
<dbReference type="EC" id="2.3.1.-" evidence="7"/>
<dbReference type="Proteomes" id="UP000025229">
    <property type="component" value="Chromosome"/>
</dbReference>
<evidence type="ECO:0000256" key="1">
    <source>
        <dbReference type="ARBA" id="ARBA00007274"/>
    </source>
</evidence>
<protein>
    <submittedName>
        <fullName evidence="6">Acetyltransferase (Isoleucine patch superfamily)</fullName>
    </submittedName>
    <submittedName>
        <fullName evidence="7">Sugar O-acetyltransferase</fullName>
        <ecNumber evidence="7">2.3.1.-</ecNumber>
    </submittedName>
</protein>
<keyword evidence="2 6" id="KW-0808">Transferase</keyword>
<gene>
    <name evidence="6" type="ORF">RradSPS_2303</name>
    <name evidence="7" type="ORF">SIL72_13270</name>
</gene>
<evidence type="ECO:0000256" key="4">
    <source>
        <dbReference type="ARBA" id="ARBA00023315"/>
    </source>
</evidence>
<dbReference type="InterPro" id="IPR024688">
    <property type="entry name" value="Mac_dom"/>
</dbReference>
<dbReference type="SMART" id="SM01266">
    <property type="entry name" value="Mac"/>
    <property type="match status" value="1"/>
</dbReference>
<dbReference type="PANTHER" id="PTHR23416:SF23">
    <property type="entry name" value="ACETYLTRANSFERASE C18B11.09C-RELATED"/>
    <property type="match status" value="1"/>
</dbReference>
<dbReference type="GO" id="GO:0016407">
    <property type="term" value="F:acetyltransferase activity"/>
    <property type="evidence" value="ECO:0007669"/>
    <property type="project" value="InterPro"/>
</dbReference>
<dbReference type="CDD" id="cd03357">
    <property type="entry name" value="LbH_MAT_GAT"/>
    <property type="match status" value="1"/>
</dbReference>
<evidence type="ECO:0000313" key="6">
    <source>
        <dbReference type="EMBL" id="AHY47586.1"/>
    </source>
</evidence>
<dbReference type="InterPro" id="IPR018357">
    <property type="entry name" value="Hexapep_transf_CS"/>
</dbReference>
<feature type="domain" description="Maltose/galactoside acetyltransferase" evidence="5">
    <location>
        <begin position="9"/>
        <end position="64"/>
    </location>
</feature>
<reference evidence="7" key="2">
    <citation type="submission" date="2023-11" db="EMBL/GenBank/DDBJ databases">
        <title>MicrobeMod: A computational toolkit for identifying prokaryotic methylation and restriction-modification with nanopore sequencing.</title>
        <authorList>
            <person name="Crits-Christoph A."/>
            <person name="Kang S.C."/>
            <person name="Lee H."/>
            <person name="Ostrov N."/>
        </authorList>
    </citation>
    <scope>NUCLEOTIDE SEQUENCE</scope>
    <source>
        <strain evidence="7">ATCC 51242</strain>
    </source>
</reference>
<dbReference type="EMBL" id="JAWXXX010000001">
    <property type="protein sequence ID" value="MDX5894991.1"/>
    <property type="molecule type" value="Genomic_DNA"/>
</dbReference>
<keyword evidence="4 7" id="KW-0012">Acyltransferase</keyword>
<dbReference type="PANTHER" id="PTHR23416">
    <property type="entry name" value="SIALIC ACID SYNTHASE-RELATED"/>
    <property type="match status" value="1"/>
</dbReference>
<dbReference type="AlphaFoldDB" id="A0A023X5Y0"/>
<proteinExistence type="inferred from homology"/>
<dbReference type="KEGG" id="rrd:RradSPS_2303"/>
<accession>A0A023X5Y0</accession>